<keyword evidence="4" id="KW-1185">Reference proteome</keyword>
<accession>A0A023X3G2</accession>
<evidence type="ECO:0000313" key="4">
    <source>
        <dbReference type="Proteomes" id="UP000025229"/>
    </source>
</evidence>
<protein>
    <submittedName>
        <fullName evidence="2">Uncharacterized protein</fullName>
    </submittedName>
</protein>
<dbReference type="STRING" id="42256.RradSPS_1291"/>
<organism evidence="2 4">
    <name type="scientific">Rubrobacter radiotolerans</name>
    <name type="common">Arthrobacter radiotolerans</name>
    <dbReference type="NCBI Taxonomy" id="42256"/>
    <lineage>
        <taxon>Bacteria</taxon>
        <taxon>Bacillati</taxon>
        <taxon>Actinomycetota</taxon>
        <taxon>Rubrobacteria</taxon>
        <taxon>Rubrobacterales</taxon>
        <taxon>Rubrobacteraceae</taxon>
        <taxon>Rubrobacter</taxon>
    </lineage>
</organism>
<proteinExistence type="predicted"/>
<feature type="region of interest" description="Disordered" evidence="1">
    <location>
        <begin position="47"/>
        <end position="71"/>
    </location>
</feature>
<sequence length="71" mass="7974">MARGAIKTLRETIVREAVPAARAAVTVIKRHGGRAFQDWTREYGKERRKAARELGGSKGSLERPADDRKNR</sequence>
<evidence type="ECO:0000313" key="3">
    <source>
        <dbReference type="EMBL" id="MDX5893981.1"/>
    </source>
</evidence>
<dbReference type="KEGG" id="rrd:RradSPS_1291"/>
<dbReference type="EMBL" id="JAWXXX010000001">
    <property type="protein sequence ID" value="MDX5893981.1"/>
    <property type="molecule type" value="Genomic_DNA"/>
</dbReference>
<dbReference type="EMBL" id="CP007514">
    <property type="protein sequence ID" value="AHY46574.1"/>
    <property type="molecule type" value="Genomic_DNA"/>
</dbReference>
<reference evidence="3" key="2">
    <citation type="submission" date="2023-11" db="EMBL/GenBank/DDBJ databases">
        <title>MicrobeMod: A computational toolkit for identifying prokaryotic methylation and restriction-modification with nanopore sequencing.</title>
        <authorList>
            <person name="Crits-Christoph A."/>
            <person name="Kang S.C."/>
            <person name="Lee H."/>
            <person name="Ostrov N."/>
        </authorList>
    </citation>
    <scope>NUCLEOTIDE SEQUENCE</scope>
    <source>
        <strain evidence="3">ATCC 51242</strain>
    </source>
</reference>
<feature type="compositionally biased region" description="Basic and acidic residues" evidence="1">
    <location>
        <begin position="60"/>
        <end position="71"/>
    </location>
</feature>
<gene>
    <name evidence="2" type="ORF">RradSPS_1291</name>
    <name evidence="3" type="ORF">SIL72_08070</name>
</gene>
<name>A0A023X3G2_RUBRA</name>
<dbReference type="HOGENOM" id="CLU_2737573_0_0_11"/>
<reference evidence="2 4" key="1">
    <citation type="submission" date="2014-03" db="EMBL/GenBank/DDBJ databases">
        <title>Complete genome sequence of the Radio-Resistant Rubrobacter radiotolerans RSPS-4.</title>
        <authorList>
            <person name="Egas C.C."/>
            <person name="Barroso C.C."/>
            <person name="Froufe H.J.C."/>
            <person name="Pacheco J.J."/>
            <person name="Albuquerque L.L."/>
            <person name="da Costa M.M.S."/>
        </authorList>
    </citation>
    <scope>NUCLEOTIDE SEQUENCE [LARGE SCALE GENOMIC DNA]</scope>
    <source>
        <strain evidence="2 4">RSPS-4</strain>
    </source>
</reference>
<dbReference type="OrthoDB" id="9970125at2"/>
<dbReference type="Proteomes" id="UP000025229">
    <property type="component" value="Chromosome"/>
</dbReference>
<dbReference type="AlphaFoldDB" id="A0A023X3G2"/>
<dbReference type="RefSeq" id="WP_038681482.1">
    <property type="nucleotide sequence ID" value="NZ_CP007514.1"/>
</dbReference>
<evidence type="ECO:0000256" key="1">
    <source>
        <dbReference type="SAM" id="MobiDB-lite"/>
    </source>
</evidence>
<evidence type="ECO:0000313" key="2">
    <source>
        <dbReference type="EMBL" id="AHY46574.1"/>
    </source>
</evidence>
<dbReference type="Proteomes" id="UP001281130">
    <property type="component" value="Unassembled WGS sequence"/>
</dbReference>